<dbReference type="RefSeq" id="WP_174879678.1">
    <property type="nucleotide sequence ID" value="NZ_CADEPK010000036.1"/>
</dbReference>
<evidence type="ECO:0000313" key="2">
    <source>
        <dbReference type="EMBL" id="MDQ0225277.1"/>
    </source>
</evidence>
<feature type="region of interest" description="Disordered" evidence="1">
    <location>
        <begin position="22"/>
        <end position="57"/>
    </location>
</feature>
<keyword evidence="3" id="KW-1185">Reference proteome</keyword>
<comment type="caution">
    <text evidence="2">The sequence shown here is derived from an EMBL/GenBank/DDBJ whole genome shotgun (WGS) entry which is preliminary data.</text>
</comment>
<dbReference type="Proteomes" id="UP001232245">
    <property type="component" value="Unassembled WGS sequence"/>
</dbReference>
<dbReference type="EMBL" id="JAUSTZ010000002">
    <property type="protein sequence ID" value="MDQ0225277.1"/>
    <property type="molecule type" value="Genomic_DNA"/>
</dbReference>
<organism evidence="2 3">
    <name type="scientific">Metabacillus niabensis</name>
    <dbReference type="NCBI Taxonomy" id="324854"/>
    <lineage>
        <taxon>Bacteria</taxon>
        <taxon>Bacillati</taxon>
        <taxon>Bacillota</taxon>
        <taxon>Bacilli</taxon>
        <taxon>Bacillales</taxon>
        <taxon>Bacillaceae</taxon>
        <taxon>Metabacillus</taxon>
    </lineage>
</organism>
<gene>
    <name evidence="2" type="ORF">J2S02_001606</name>
</gene>
<protein>
    <submittedName>
        <fullName evidence="2">Uncharacterized protein</fullName>
    </submittedName>
</protein>
<proteinExistence type="predicted"/>
<sequence length="57" mass="6548">MINEDFDEFIQAEARHKSVYLGSDQKNAHKKEIKKDENSRGNTDSYIGATGRDVFDK</sequence>
<accession>A0ABT9Z0A5</accession>
<evidence type="ECO:0000256" key="1">
    <source>
        <dbReference type="SAM" id="MobiDB-lite"/>
    </source>
</evidence>
<name>A0ABT9Z0A5_9BACI</name>
<reference evidence="2 3" key="1">
    <citation type="submission" date="2023-07" db="EMBL/GenBank/DDBJ databases">
        <title>Genomic Encyclopedia of Type Strains, Phase IV (KMG-IV): sequencing the most valuable type-strain genomes for metagenomic binning, comparative biology and taxonomic classification.</title>
        <authorList>
            <person name="Goeker M."/>
        </authorList>
    </citation>
    <scope>NUCLEOTIDE SEQUENCE [LARGE SCALE GENOMIC DNA]</scope>
    <source>
        <strain evidence="2 3">DSM 17723</strain>
    </source>
</reference>
<evidence type="ECO:0000313" key="3">
    <source>
        <dbReference type="Proteomes" id="UP001232245"/>
    </source>
</evidence>